<dbReference type="Gene3D" id="1.10.1370.30">
    <property type="match status" value="2"/>
</dbReference>
<feature type="chain" id="PRO_5042277009" description="Angiotensin-converting enzyme" evidence="14">
    <location>
        <begin position="22"/>
        <end position="656"/>
    </location>
</feature>
<feature type="binding site" evidence="8">
    <location>
        <position position="557"/>
    </location>
    <ligand>
        <name>chloride</name>
        <dbReference type="ChEBI" id="CHEBI:17996"/>
        <label>1</label>
    </ligand>
</feature>
<evidence type="ECO:0000256" key="7">
    <source>
        <dbReference type="PIRSR" id="PIRSR601548-11"/>
    </source>
</evidence>
<keyword evidence="9 13" id="KW-0479">Metal-binding</keyword>
<feature type="binding site" evidence="8">
    <location>
        <position position="239"/>
    </location>
    <ligand>
        <name>chloride</name>
        <dbReference type="ChEBI" id="CHEBI:17996"/>
        <label>1</label>
    </ligand>
</feature>
<evidence type="ECO:0000256" key="2">
    <source>
        <dbReference type="ARBA" id="ARBA00022729"/>
    </source>
</evidence>
<keyword evidence="13" id="KW-0482">Metalloprotease</keyword>
<feature type="disulfide bond" evidence="10">
    <location>
        <begin position="573"/>
        <end position="585"/>
    </location>
</feature>
<keyword evidence="2 14" id="KW-0732">Signal</keyword>
<feature type="disulfide bond" evidence="10 12">
    <location>
        <begin position="366"/>
        <end position="384"/>
    </location>
</feature>
<feature type="binding site" evidence="9">
    <location>
        <position position="397"/>
    </location>
    <ligand>
        <name>Zn(2+)</name>
        <dbReference type="ChEBI" id="CHEBI:29105"/>
        <label>1</label>
        <note>catalytic</note>
    </ligand>
</feature>
<evidence type="ECO:0000256" key="6">
    <source>
        <dbReference type="PIRSR" id="PIRSR601548-10"/>
    </source>
</evidence>
<evidence type="ECO:0000256" key="11">
    <source>
        <dbReference type="PIRSR" id="PIRSR601548-8"/>
    </source>
</evidence>
<keyword evidence="13" id="KW-0645">Protease</keyword>
<evidence type="ECO:0000256" key="12">
    <source>
        <dbReference type="PROSITE-ProRule" id="PRU01355"/>
    </source>
</evidence>
<dbReference type="CDD" id="cd06461">
    <property type="entry name" value="M2_ACE"/>
    <property type="match status" value="1"/>
</dbReference>
<protein>
    <recommendedName>
        <fullName evidence="13">Angiotensin-converting enzyme</fullName>
        <ecNumber evidence="13">3.4.-.-</ecNumber>
    </recommendedName>
</protein>
<evidence type="ECO:0000313" key="16">
    <source>
        <dbReference type="Proteomes" id="UP001208570"/>
    </source>
</evidence>
<evidence type="ECO:0000256" key="8">
    <source>
        <dbReference type="PIRSR" id="PIRSR601548-2"/>
    </source>
</evidence>
<dbReference type="GO" id="GO:0008241">
    <property type="term" value="F:peptidyl-dipeptidase activity"/>
    <property type="evidence" value="ECO:0007669"/>
    <property type="project" value="InterPro"/>
</dbReference>
<feature type="binding site" evidence="9">
    <location>
        <position position="425"/>
    </location>
    <ligand>
        <name>Zn(2+)</name>
        <dbReference type="ChEBI" id="CHEBI:29105"/>
        <label>1</label>
        <note>catalytic</note>
    </ligand>
</feature>
<dbReference type="FunFam" id="1.10.1370.30:FF:000005">
    <property type="entry name" value="Angiotensin-converting enzyme"/>
    <property type="match status" value="1"/>
</dbReference>
<feature type="glycosylation site" description="N-linked (GlcNAc...) asparagine" evidence="6">
    <location>
        <position position="83"/>
    </location>
</feature>
<dbReference type="EMBL" id="JAODUP010000277">
    <property type="protein sequence ID" value="KAK2154082.1"/>
    <property type="molecule type" value="Genomic_DNA"/>
</dbReference>
<comment type="cofactor">
    <cofactor evidence="13">
        <name>Zn(2+)</name>
        <dbReference type="ChEBI" id="CHEBI:29105"/>
    </cofactor>
    <text evidence="13">Binds 1 zinc ion per subunit.</text>
</comment>
<dbReference type="EC" id="3.4.-.-" evidence="13"/>
<feature type="glycosylation site" description="N-linked (GlcNAc...) asparagine; partial" evidence="6">
    <location>
        <position position="621"/>
    </location>
</feature>
<evidence type="ECO:0000256" key="5">
    <source>
        <dbReference type="PIRSR" id="PIRSR601548-1"/>
    </source>
</evidence>
<evidence type="ECO:0000313" key="15">
    <source>
        <dbReference type="EMBL" id="KAK2154082.1"/>
    </source>
</evidence>
<evidence type="ECO:0000256" key="13">
    <source>
        <dbReference type="RuleBase" id="RU361144"/>
    </source>
</evidence>
<evidence type="ECO:0000256" key="4">
    <source>
        <dbReference type="ARBA" id="ARBA00023180"/>
    </source>
</evidence>
<comment type="similarity">
    <text evidence="1 12 13">Belongs to the peptidase M2 family.</text>
</comment>
<feature type="binding site" evidence="9">
    <location>
        <position position="401"/>
    </location>
    <ligand>
        <name>Zn(2+)</name>
        <dbReference type="ChEBI" id="CHEBI:29105"/>
        <label>1</label>
        <note>catalytic</note>
    </ligand>
</feature>
<sequence>MKHLTVYVVFCVLFCYHMSSGLSGGESRRTITDMKNILKEMEFIDKRLLKADDAVSDWLAKNDVTLATQINKMMGASWNYLTNLTTDNADKLSRLQVSHTKWMAQRIKEAKRFLDQSQRVTDPDNIRMLHMWVYGQENPVPDDKEAIRVISDLETQLQAIFGKAEVTKDGKTYRIEPEFEQLMATSRDWEELKWAWQAWRDATGPKVKQPFTELVNMLNQAARDNGLDDIGVSWRMASYYDDNIVPMVDDLYDQILPLYTELHAYVRDKLWKYYGEQSFDPNGPIPAHILGNMWAQEWMNIDDVLTPFPEVTSDDVTSAMVAQNYTPLRMFRLAEEFFTSIGLEPMTEKFWNLSMIVRPKDRPVECHGAAEDLMTKDDFRIKMCTSVNAVNLQTVHHEMGHIEYFMQYRHQPTVYRTGANAAFHEAVGDTIALSVMTPDHLRKLGLLEELPNHRRGKKQNDHSCFNALKRCTTEQKRELNQLMKIALEKVAFLPFGYLIDKWRWDVFSGEIDENHYNSKWWEYRLKYQGVAPPVERTENDFDPGAKYHVPSFVPYIRYFLSFIGQFEFHDALCKASGHSGALYNCDIYQSKKAGRLLKSVLHLGASKPWEEVLNEFTGKSNFSTDAIYKYFSPLYSWLKTYNKKNNIKIGWNDVKS</sequence>
<keyword evidence="4 6" id="KW-0325">Glycoprotein</keyword>
<dbReference type="GO" id="GO:0004180">
    <property type="term" value="F:carboxypeptidase activity"/>
    <property type="evidence" value="ECO:0007669"/>
    <property type="project" value="UniProtKB-KW"/>
</dbReference>
<dbReference type="PROSITE" id="PS52011">
    <property type="entry name" value="PEPTIDASE_M2"/>
    <property type="match status" value="1"/>
</dbReference>
<feature type="active site" description="Proton donor 2" evidence="7">
    <location>
        <position position="548"/>
    </location>
</feature>
<feature type="binding site" evidence="11">
    <location>
        <position position="401"/>
    </location>
    <ligand>
        <name>Zn(2+)</name>
        <dbReference type="ChEBI" id="CHEBI:29105"/>
        <label>2</label>
        <note>catalytic</note>
    </ligand>
</feature>
<dbReference type="PANTHER" id="PTHR10514">
    <property type="entry name" value="ANGIOTENSIN-CONVERTING ENZYME"/>
    <property type="match status" value="1"/>
</dbReference>
<feature type="active site" description="Proton acceptor 1" evidence="5">
    <location>
        <position position="398"/>
    </location>
</feature>
<reference evidence="15" key="1">
    <citation type="journal article" date="2023" name="Mol. Biol. Evol.">
        <title>Third-Generation Sequencing Reveals the Adaptive Role of the Epigenome in Three Deep-Sea Polychaetes.</title>
        <authorList>
            <person name="Perez M."/>
            <person name="Aroh O."/>
            <person name="Sun Y."/>
            <person name="Lan Y."/>
            <person name="Juniper S.K."/>
            <person name="Young C.R."/>
            <person name="Angers B."/>
            <person name="Qian P.Y."/>
        </authorList>
    </citation>
    <scope>NUCLEOTIDE SEQUENCE</scope>
    <source>
        <strain evidence="15">P08H-3</strain>
    </source>
</reference>
<feature type="active site" description="Proton acceptor 2" evidence="7">
    <location>
        <position position="398"/>
    </location>
</feature>
<dbReference type="GO" id="GO:0005886">
    <property type="term" value="C:plasma membrane"/>
    <property type="evidence" value="ECO:0007669"/>
    <property type="project" value="TreeGrafter"/>
</dbReference>
<keyword evidence="3 10" id="KW-1015">Disulfide bond</keyword>
<dbReference type="PRINTS" id="PR00791">
    <property type="entry name" value="PEPDIPTASEA"/>
</dbReference>
<dbReference type="AlphaFoldDB" id="A0AAD9JJY5"/>
<comment type="caution">
    <text evidence="12">Lacks conserved residue(s) required for the propagation of feature annotation.</text>
</comment>
<feature type="active site" description="Proton donor 1" evidence="5">
    <location>
        <position position="548"/>
    </location>
</feature>
<dbReference type="Pfam" id="PF01401">
    <property type="entry name" value="Peptidase_M2"/>
    <property type="match status" value="1"/>
</dbReference>
<dbReference type="GO" id="GO:0006508">
    <property type="term" value="P:proteolysis"/>
    <property type="evidence" value="ECO:0007669"/>
    <property type="project" value="UniProtKB-KW"/>
</dbReference>
<feature type="glycosylation site" description="N-linked (GlcNAc...) asparagine; partial" evidence="6">
    <location>
        <position position="352"/>
    </location>
</feature>
<organism evidence="15 16">
    <name type="scientific">Paralvinella palmiformis</name>
    <dbReference type="NCBI Taxonomy" id="53620"/>
    <lineage>
        <taxon>Eukaryota</taxon>
        <taxon>Metazoa</taxon>
        <taxon>Spiralia</taxon>
        <taxon>Lophotrochozoa</taxon>
        <taxon>Annelida</taxon>
        <taxon>Polychaeta</taxon>
        <taxon>Sedentaria</taxon>
        <taxon>Canalipalpata</taxon>
        <taxon>Terebellida</taxon>
        <taxon>Terebelliformia</taxon>
        <taxon>Alvinellidae</taxon>
        <taxon>Paralvinella</taxon>
    </lineage>
</organism>
<evidence type="ECO:0000256" key="9">
    <source>
        <dbReference type="PIRSR" id="PIRSR601548-3"/>
    </source>
</evidence>
<evidence type="ECO:0000256" key="3">
    <source>
        <dbReference type="ARBA" id="ARBA00023157"/>
    </source>
</evidence>
<keyword evidence="13" id="KW-0378">Hydrolase</keyword>
<keyword evidence="9 13" id="KW-0862">Zinc</keyword>
<name>A0AAD9JJY5_9ANNE</name>
<feature type="binding site" evidence="11">
    <location>
        <position position="397"/>
    </location>
    <ligand>
        <name>Zn(2+)</name>
        <dbReference type="ChEBI" id="CHEBI:29105"/>
        <label>2</label>
        <note>catalytic</note>
    </ligand>
</feature>
<dbReference type="InterPro" id="IPR001548">
    <property type="entry name" value="Peptidase_M2"/>
</dbReference>
<dbReference type="Proteomes" id="UP001208570">
    <property type="component" value="Unassembled WGS sequence"/>
</dbReference>
<feature type="binding site" evidence="11">
    <location>
        <position position="425"/>
    </location>
    <ligand>
        <name>Zn(2+)</name>
        <dbReference type="ChEBI" id="CHEBI:29105"/>
        <label>2</label>
        <note>catalytic</note>
    </ligand>
</feature>
<keyword evidence="13" id="KW-0121">Carboxypeptidase</keyword>
<dbReference type="GO" id="GO:0046872">
    <property type="term" value="F:metal ion binding"/>
    <property type="evidence" value="ECO:0007669"/>
    <property type="project" value="UniProtKB-KW"/>
</dbReference>
<keyword evidence="16" id="KW-1185">Reference proteome</keyword>
<evidence type="ECO:0000256" key="10">
    <source>
        <dbReference type="PIRSR" id="PIRSR601548-4"/>
    </source>
</evidence>
<accession>A0AAD9JJY5</accession>
<feature type="signal peptide" evidence="14">
    <location>
        <begin position="1"/>
        <end position="21"/>
    </location>
</feature>
<evidence type="ECO:0000256" key="1">
    <source>
        <dbReference type="ARBA" id="ARBA00008139"/>
    </source>
</evidence>
<proteinExistence type="inferred from homology"/>
<dbReference type="SUPFAM" id="SSF55486">
    <property type="entry name" value="Metalloproteases ('zincins'), catalytic domain"/>
    <property type="match status" value="1"/>
</dbReference>
<comment type="caution">
    <text evidence="15">The sequence shown here is derived from an EMBL/GenBank/DDBJ whole genome shotgun (WGS) entry which is preliminary data.</text>
</comment>
<dbReference type="PANTHER" id="PTHR10514:SF27">
    <property type="entry name" value="ANGIOTENSIN-CONVERTING ENZYME"/>
    <property type="match status" value="1"/>
</dbReference>
<evidence type="ECO:0000256" key="14">
    <source>
        <dbReference type="SAM" id="SignalP"/>
    </source>
</evidence>
<dbReference type="GO" id="GO:0008237">
    <property type="term" value="F:metallopeptidase activity"/>
    <property type="evidence" value="ECO:0007669"/>
    <property type="project" value="UniProtKB-KW"/>
</dbReference>
<gene>
    <name evidence="15" type="ORF">LSH36_277g02010</name>
</gene>